<dbReference type="InterPro" id="IPR001283">
    <property type="entry name" value="CRISP-related"/>
</dbReference>
<dbReference type="Proteomes" id="UP000053095">
    <property type="component" value="Unassembled WGS sequence"/>
</dbReference>
<dbReference type="PROSITE" id="PS01009">
    <property type="entry name" value="CRISP_1"/>
    <property type="match status" value="1"/>
</dbReference>
<dbReference type="EMBL" id="DF933843">
    <property type="protein sequence ID" value="GAM43289.1"/>
    <property type="molecule type" value="Genomic_DNA"/>
</dbReference>
<keyword evidence="4" id="KW-1185">Reference proteome</keyword>
<proteinExistence type="predicted"/>
<evidence type="ECO:0000259" key="2">
    <source>
        <dbReference type="SMART" id="SM00198"/>
    </source>
</evidence>
<feature type="domain" description="SCP" evidence="2">
    <location>
        <begin position="66"/>
        <end position="206"/>
    </location>
</feature>
<dbReference type="SUPFAM" id="SSF55797">
    <property type="entry name" value="PR-1-like"/>
    <property type="match status" value="1"/>
</dbReference>
<feature type="signal peptide" evidence="1">
    <location>
        <begin position="1"/>
        <end position="18"/>
    </location>
</feature>
<gene>
    <name evidence="3" type="ORF">TCE0_047f17982</name>
</gene>
<dbReference type="Pfam" id="PF00188">
    <property type="entry name" value="CAP"/>
    <property type="match status" value="1"/>
</dbReference>
<dbReference type="Gene3D" id="3.40.33.10">
    <property type="entry name" value="CAP"/>
    <property type="match status" value="1"/>
</dbReference>
<sequence>MRHLPFYLLLLYTLLASSQDLQTLTRPTPTPTTPTLEPRAGTVIIVTVTVTPSTVPDSPSYTNPAVFENDILNQTNYYRRRHNASDLTWNDTLATYAKQWAEPCNWKHSIVVKGGPYGENLAEGYTNITSAIDAWAIESDKYKYSPPTGFSEKTGHFTQLVWKATTDVGCGVADCSANDNDGSGGDGKAVGWFLVCEYWPPGNVVGDHNEYFKENVQPVVSLGVGLKVDGVGVWFMFIVVVTLFPLL</sequence>
<organism evidence="3 4">
    <name type="scientific">Talaromyces pinophilus</name>
    <name type="common">Penicillium pinophilum</name>
    <dbReference type="NCBI Taxonomy" id="128442"/>
    <lineage>
        <taxon>Eukaryota</taxon>
        <taxon>Fungi</taxon>
        <taxon>Dikarya</taxon>
        <taxon>Ascomycota</taxon>
        <taxon>Pezizomycotina</taxon>
        <taxon>Eurotiomycetes</taxon>
        <taxon>Eurotiomycetidae</taxon>
        <taxon>Eurotiales</taxon>
        <taxon>Trichocomaceae</taxon>
        <taxon>Talaromyces</taxon>
        <taxon>Talaromyces sect. Talaromyces</taxon>
    </lineage>
</organism>
<dbReference type="PRINTS" id="PR00837">
    <property type="entry name" value="V5TPXLIKE"/>
</dbReference>
<feature type="chain" id="PRO_5002138556" evidence="1">
    <location>
        <begin position="19"/>
        <end position="247"/>
    </location>
</feature>
<reference evidence="4" key="1">
    <citation type="journal article" date="2015" name="Genome Announc.">
        <title>Draft genome sequence of Talaromyces cellulolyticus strain Y-94, a source of lignocellulosic biomass-degrading enzymes.</title>
        <authorList>
            <person name="Fujii T."/>
            <person name="Koike H."/>
            <person name="Sawayama S."/>
            <person name="Yano S."/>
            <person name="Inoue H."/>
        </authorList>
    </citation>
    <scope>NUCLEOTIDE SEQUENCE [LARGE SCALE GENOMIC DNA]</scope>
    <source>
        <strain evidence="4">Y-94</strain>
    </source>
</reference>
<evidence type="ECO:0000256" key="1">
    <source>
        <dbReference type="SAM" id="SignalP"/>
    </source>
</evidence>
<dbReference type="SMART" id="SM00198">
    <property type="entry name" value="SCP"/>
    <property type="match status" value="1"/>
</dbReference>
<evidence type="ECO:0000313" key="3">
    <source>
        <dbReference type="EMBL" id="GAM43289.1"/>
    </source>
</evidence>
<dbReference type="GO" id="GO:0005576">
    <property type="term" value="C:extracellular region"/>
    <property type="evidence" value="ECO:0007669"/>
    <property type="project" value="InterPro"/>
</dbReference>
<dbReference type="InterPro" id="IPR035940">
    <property type="entry name" value="CAP_sf"/>
</dbReference>
<dbReference type="AlphaFoldDB" id="A0A0B8MYP4"/>
<accession>A0A0B8MYP4</accession>
<dbReference type="PANTHER" id="PTHR10334">
    <property type="entry name" value="CYSTEINE-RICH SECRETORY PROTEIN-RELATED"/>
    <property type="match status" value="1"/>
</dbReference>
<evidence type="ECO:0000313" key="4">
    <source>
        <dbReference type="Proteomes" id="UP000053095"/>
    </source>
</evidence>
<dbReference type="FunFam" id="3.40.33.10:FF:000031">
    <property type="entry name" value="Extracellular SCP domain-containing protein Pry1"/>
    <property type="match status" value="1"/>
</dbReference>
<dbReference type="InterPro" id="IPR018244">
    <property type="entry name" value="Allrgn_V5/Tpx1_CS"/>
</dbReference>
<protein>
    <submittedName>
        <fullName evidence="3">Extracellular SCP domain protein</fullName>
    </submittedName>
</protein>
<name>A0A0B8MYP4_TALPI</name>
<dbReference type="InterPro" id="IPR014044">
    <property type="entry name" value="CAP_dom"/>
</dbReference>
<keyword evidence="1" id="KW-0732">Signal</keyword>